<evidence type="ECO:0000256" key="1">
    <source>
        <dbReference type="SAM" id="SignalP"/>
    </source>
</evidence>
<evidence type="ECO:0000259" key="2">
    <source>
        <dbReference type="Pfam" id="PF20243"/>
    </source>
</evidence>
<feature type="chain" id="PRO_5045075336" description="Copper-binding protein MbnP-like domain-containing protein" evidence="1">
    <location>
        <begin position="25"/>
        <end position="317"/>
    </location>
</feature>
<proteinExistence type="predicted"/>
<feature type="domain" description="Copper-binding protein MbnP-like" evidence="2">
    <location>
        <begin position="43"/>
        <end position="271"/>
    </location>
</feature>
<name>A0ABN1L8I2_9GAMM</name>
<dbReference type="RefSeq" id="WP_343817420.1">
    <property type="nucleotide sequence ID" value="NZ_BAAAFA010000007.1"/>
</dbReference>
<sequence>MFTSFSSRINSTLSLSLISAALLAGCGSDSSSDITDSNLNKSAPFTLSFAAKSAGELVTCDSNHNQFGTEALHSVSVSDLRFYVSNIKFYNQNNEEVAAELNENDFQRHSEQGFVGLIDLTSNVSGACTDEALGGTERVNNGISGTLLDENVTRVSFDVGVPQAVMKEVIATNTQEDAPTPLNEMYWSWASGYRHFVMNFTISNSLDEAGKGLVHLGSRNCGGDGLLALEEKDTCGAVNTPTVTISDFNPTQNTIVIDLDALLQNVKFSATGDETTPTVSCHSSPMQSDCAAIFENFGLSLVDGSADADTNLVFIKE</sequence>
<protein>
    <recommendedName>
        <fullName evidence="2">Copper-binding protein MbnP-like domain-containing protein</fullName>
    </recommendedName>
</protein>
<feature type="signal peptide" evidence="1">
    <location>
        <begin position="1"/>
        <end position="24"/>
    </location>
</feature>
<evidence type="ECO:0000313" key="3">
    <source>
        <dbReference type="EMBL" id="GAA0818550.1"/>
    </source>
</evidence>
<dbReference type="NCBIfam" id="TIGR04052">
    <property type="entry name" value="MbnP_like_WxW"/>
    <property type="match status" value="1"/>
</dbReference>
<accession>A0ABN1L8I2</accession>
<comment type="caution">
    <text evidence="3">The sequence shown here is derived from an EMBL/GenBank/DDBJ whole genome shotgun (WGS) entry which is preliminary data.</text>
</comment>
<gene>
    <name evidence="3" type="ORF">GCM10009111_21370</name>
</gene>
<dbReference type="InterPro" id="IPR046863">
    <property type="entry name" value="MbnP-like_dom"/>
</dbReference>
<organism evidence="3 4">
    <name type="scientific">Colwellia asteriadis</name>
    <dbReference type="NCBI Taxonomy" id="517723"/>
    <lineage>
        <taxon>Bacteria</taxon>
        <taxon>Pseudomonadati</taxon>
        <taxon>Pseudomonadota</taxon>
        <taxon>Gammaproteobacteria</taxon>
        <taxon>Alteromonadales</taxon>
        <taxon>Colwelliaceae</taxon>
        <taxon>Colwellia</taxon>
    </lineage>
</organism>
<keyword evidence="1" id="KW-0732">Signal</keyword>
<dbReference type="InterPro" id="IPR023977">
    <property type="entry name" value="MbnP-like"/>
</dbReference>
<evidence type="ECO:0000313" key="4">
    <source>
        <dbReference type="Proteomes" id="UP001500021"/>
    </source>
</evidence>
<reference evidence="3 4" key="1">
    <citation type="journal article" date="2019" name="Int. J. Syst. Evol. Microbiol.">
        <title>The Global Catalogue of Microorganisms (GCM) 10K type strain sequencing project: providing services to taxonomists for standard genome sequencing and annotation.</title>
        <authorList>
            <consortium name="The Broad Institute Genomics Platform"/>
            <consortium name="The Broad Institute Genome Sequencing Center for Infectious Disease"/>
            <person name="Wu L."/>
            <person name="Ma J."/>
        </authorList>
    </citation>
    <scope>NUCLEOTIDE SEQUENCE [LARGE SCALE GENOMIC DNA]</scope>
    <source>
        <strain evidence="3 4">JCM 15608</strain>
    </source>
</reference>
<keyword evidence="4" id="KW-1185">Reference proteome</keyword>
<dbReference type="EMBL" id="BAAAFA010000007">
    <property type="protein sequence ID" value="GAA0818550.1"/>
    <property type="molecule type" value="Genomic_DNA"/>
</dbReference>
<dbReference type="Proteomes" id="UP001500021">
    <property type="component" value="Unassembled WGS sequence"/>
</dbReference>
<dbReference type="Pfam" id="PF20243">
    <property type="entry name" value="MbnP"/>
    <property type="match status" value="1"/>
</dbReference>